<dbReference type="InterPro" id="IPR036779">
    <property type="entry name" value="LysM_dom_sf"/>
</dbReference>
<keyword evidence="4" id="KW-1185">Reference proteome</keyword>
<dbReference type="GO" id="GO:0016998">
    <property type="term" value="P:cell wall macromolecule catabolic process"/>
    <property type="evidence" value="ECO:0007669"/>
    <property type="project" value="InterPro"/>
</dbReference>
<comment type="similarity">
    <text evidence="1">Belongs to the glycosyl hydrolase 25 family.</text>
</comment>
<dbReference type="GO" id="GO:0003796">
    <property type="term" value="F:lysozyme activity"/>
    <property type="evidence" value="ECO:0007669"/>
    <property type="project" value="InterPro"/>
</dbReference>
<name>A0A421AYE9_9PSEU</name>
<dbReference type="CDD" id="cd00118">
    <property type="entry name" value="LysM"/>
    <property type="match status" value="2"/>
</dbReference>
<protein>
    <submittedName>
        <fullName evidence="3">LysM domain-containing protein</fullName>
    </submittedName>
</protein>
<feature type="domain" description="LysM" evidence="2">
    <location>
        <begin position="222"/>
        <end position="266"/>
    </location>
</feature>
<organism evidence="3 4">
    <name type="scientific">Actinokineospora cianjurensis</name>
    <dbReference type="NCBI Taxonomy" id="585224"/>
    <lineage>
        <taxon>Bacteria</taxon>
        <taxon>Bacillati</taxon>
        <taxon>Actinomycetota</taxon>
        <taxon>Actinomycetes</taxon>
        <taxon>Pseudonocardiales</taxon>
        <taxon>Pseudonocardiaceae</taxon>
        <taxon>Actinokineospora</taxon>
    </lineage>
</organism>
<dbReference type="Gene3D" id="3.20.20.80">
    <property type="entry name" value="Glycosidases"/>
    <property type="match status" value="1"/>
</dbReference>
<dbReference type="PROSITE" id="PS51782">
    <property type="entry name" value="LYSM"/>
    <property type="match status" value="2"/>
</dbReference>
<evidence type="ECO:0000259" key="2">
    <source>
        <dbReference type="PROSITE" id="PS51782"/>
    </source>
</evidence>
<comment type="caution">
    <text evidence="3">The sequence shown here is derived from an EMBL/GenBank/DDBJ whole genome shotgun (WGS) entry which is preliminary data.</text>
</comment>
<accession>A0A421AYE9</accession>
<feature type="domain" description="LysM" evidence="2">
    <location>
        <begin position="273"/>
        <end position="317"/>
    </location>
</feature>
<dbReference type="CDD" id="cd00599">
    <property type="entry name" value="GH25_muramidase"/>
    <property type="match status" value="1"/>
</dbReference>
<dbReference type="GO" id="GO:0009253">
    <property type="term" value="P:peptidoglycan catabolic process"/>
    <property type="evidence" value="ECO:0007669"/>
    <property type="project" value="InterPro"/>
</dbReference>
<evidence type="ECO:0000313" key="4">
    <source>
        <dbReference type="Proteomes" id="UP000282454"/>
    </source>
</evidence>
<dbReference type="SUPFAM" id="SSF51445">
    <property type="entry name" value="(Trans)glycosidases"/>
    <property type="match status" value="1"/>
</dbReference>
<evidence type="ECO:0000256" key="1">
    <source>
        <dbReference type="ARBA" id="ARBA00010646"/>
    </source>
</evidence>
<dbReference type="Pfam" id="PF01183">
    <property type="entry name" value="Glyco_hydro_25"/>
    <property type="match status" value="1"/>
</dbReference>
<reference evidence="3 4" key="1">
    <citation type="submission" date="2018-10" db="EMBL/GenBank/DDBJ databases">
        <title>Genomic Encyclopedia of Archaeal and Bacterial Type Strains, Phase II (KMG-II): from individual species to whole genera.</title>
        <authorList>
            <person name="Goeker M."/>
        </authorList>
    </citation>
    <scope>NUCLEOTIDE SEQUENCE [LARGE SCALE GENOMIC DNA]</scope>
    <source>
        <strain evidence="3 4">DSM 45657</strain>
    </source>
</reference>
<dbReference type="PANTHER" id="PTHR33734:SF22">
    <property type="entry name" value="MEMBRANE-BOUND LYTIC MUREIN TRANSGLYCOSYLASE D"/>
    <property type="match status" value="1"/>
</dbReference>
<dbReference type="InterPro" id="IPR017853">
    <property type="entry name" value="GH"/>
</dbReference>
<dbReference type="EMBL" id="RCDD01000005">
    <property type="protein sequence ID" value="RLK54815.1"/>
    <property type="molecule type" value="Genomic_DNA"/>
</dbReference>
<dbReference type="PROSITE" id="PS51904">
    <property type="entry name" value="GLYCOSYL_HYDROL_F25_2"/>
    <property type="match status" value="1"/>
</dbReference>
<sequence>MTDYGIDLSHWNRVTDFNAVRGNGISYASVKLTEGVDFIDNASVSHTNGAKGAGLRVGGYHFARDLTINGQVDHFAGQLRARGLLGSGALAPMLDMEHADLRDNANPFVAAFIARLRAVTGVRKVLVYANLDWWTRVLRPDEWADADVHLWIARYNGLPGKPDWSHPRLALHQHTDSGVVPGIPGKVDRNATVGGFTLDHLTLDGTPAPAPPPLPNPAPQPQTYTVRAGDTLSGIAQRHGTTWRELARINGISNPDRIFPGQVLTLTGPSAGRFHTVRTGDTLSGIAQQYGTTWRDLARINAIHDPDRIFPGQVIRLP</sequence>
<gene>
    <name evidence="3" type="ORF">CLV68_5203</name>
</gene>
<dbReference type="Proteomes" id="UP000282454">
    <property type="component" value="Unassembled WGS sequence"/>
</dbReference>
<dbReference type="PANTHER" id="PTHR33734">
    <property type="entry name" value="LYSM DOMAIN-CONTAINING GPI-ANCHORED PROTEIN 2"/>
    <property type="match status" value="1"/>
</dbReference>
<dbReference type="InterPro" id="IPR018392">
    <property type="entry name" value="LysM"/>
</dbReference>
<dbReference type="Pfam" id="PF01476">
    <property type="entry name" value="LysM"/>
    <property type="match status" value="2"/>
</dbReference>
<dbReference type="AlphaFoldDB" id="A0A421AYE9"/>
<proteinExistence type="inferred from homology"/>
<dbReference type="InterPro" id="IPR002053">
    <property type="entry name" value="Glyco_hydro_25"/>
</dbReference>
<dbReference type="SMART" id="SM00257">
    <property type="entry name" value="LysM"/>
    <property type="match status" value="2"/>
</dbReference>
<evidence type="ECO:0000313" key="3">
    <source>
        <dbReference type="EMBL" id="RLK54815.1"/>
    </source>
</evidence>
<dbReference type="SUPFAM" id="SSF54106">
    <property type="entry name" value="LysM domain"/>
    <property type="match status" value="2"/>
</dbReference>
<dbReference type="Gene3D" id="3.10.350.10">
    <property type="entry name" value="LysM domain"/>
    <property type="match status" value="2"/>
</dbReference>
<dbReference type="OrthoDB" id="3698205at2"/>
<dbReference type="RefSeq" id="WP_121393477.1">
    <property type="nucleotide sequence ID" value="NZ_RCDD01000005.1"/>
</dbReference>